<dbReference type="InterPro" id="IPR002397">
    <property type="entry name" value="Cyt_P450_B"/>
</dbReference>
<reference evidence="8" key="1">
    <citation type="submission" date="2020-02" db="EMBL/GenBank/DDBJ databases">
        <authorList>
            <person name="Meier V. D."/>
        </authorList>
    </citation>
    <scope>NUCLEOTIDE SEQUENCE</scope>
    <source>
        <strain evidence="8">AVDCRST_MAG86</strain>
    </source>
</reference>
<dbReference type="PANTHER" id="PTHR46696">
    <property type="entry name" value="P450, PUTATIVE (EUROFUNG)-RELATED"/>
    <property type="match status" value="1"/>
</dbReference>
<dbReference type="InterPro" id="IPR017972">
    <property type="entry name" value="Cyt_P450_CS"/>
</dbReference>
<dbReference type="Gene3D" id="1.10.630.10">
    <property type="entry name" value="Cytochrome P450"/>
    <property type="match status" value="1"/>
</dbReference>
<gene>
    <name evidence="8" type="ORF">AVDCRST_MAG86-2513</name>
</gene>
<dbReference type="PROSITE" id="PS00086">
    <property type="entry name" value="CYTOCHROME_P450"/>
    <property type="match status" value="1"/>
</dbReference>
<keyword evidence="3 7" id="KW-0479">Metal-binding</keyword>
<dbReference type="PRINTS" id="PR00359">
    <property type="entry name" value="BP450"/>
</dbReference>
<organism evidence="8">
    <name type="scientific">uncultured Truepera sp</name>
    <dbReference type="NCBI Taxonomy" id="543023"/>
    <lineage>
        <taxon>Bacteria</taxon>
        <taxon>Thermotogati</taxon>
        <taxon>Deinococcota</taxon>
        <taxon>Deinococci</taxon>
        <taxon>Trueperales</taxon>
        <taxon>Trueperaceae</taxon>
        <taxon>Truepera</taxon>
        <taxon>environmental samples</taxon>
    </lineage>
</organism>
<dbReference type="PANTHER" id="PTHR46696:SF1">
    <property type="entry name" value="CYTOCHROME P450 YJIB-RELATED"/>
    <property type="match status" value="1"/>
</dbReference>
<name>A0A6J4VHZ2_9DEIN</name>
<dbReference type="InterPro" id="IPR001128">
    <property type="entry name" value="Cyt_P450"/>
</dbReference>
<dbReference type="Pfam" id="PF00067">
    <property type="entry name" value="p450"/>
    <property type="match status" value="1"/>
</dbReference>
<dbReference type="SUPFAM" id="SSF48264">
    <property type="entry name" value="Cytochrome P450"/>
    <property type="match status" value="1"/>
</dbReference>
<keyword evidence="2 7" id="KW-0349">Heme</keyword>
<dbReference type="AlphaFoldDB" id="A0A6J4VHZ2"/>
<dbReference type="InterPro" id="IPR036396">
    <property type="entry name" value="Cyt_P450_sf"/>
</dbReference>
<keyword evidence="4 7" id="KW-0560">Oxidoreductase</keyword>
<evidence type="ECO:0000256" key="7">
    <source>
        <dbReference type="RuleBase" id="RU000461"/>
    </source>
</evidence>
<evidence type="ECO:0000256" key="2">
    <source>
        <dbReference type="ARBA" id="ARBA00022617"/>
    </source>
</evidence>
<accession>A0A6J4VHZ2</accession>
<dbReference type="GO" id="GO:0004497">
    <property type="term" value="F:monooxygenase activity"/>
    <property type="evidence" value="ECO:0007669"/>
    <property type="project" value="UniProtKB-KW"/>
</dbReference>
<dbReference type="EMBL" id="CADCWP010000216">
    <property type="protein sequence ID" value="CAA9578439.1"/>
    <property type="molecule type" value="Genomic_DNA"/>
</dbReference>
<evidence type="ECO:0000256" key="6">
    <source>
        <dbReference type="ARBA" id="ARBA00023033"/>
    </source>
</evidence>
<dbReference type="GO" id="GO:0020037">
    <property type="term" value="F:heme binding"/>
    <property type="evidence" value="ECO:0007669"/>
    <property type="project" value="InterPro"/>
</dbReference>
<dbReference type="GO" id="GO:0005506">
    <property type="term" value="F:iron ion binding"/>
    <property type="evidence" value="ECO:0007669"/>
    <property type="project" value="InterPro"/>
</dbReference>
<evidence type="ECO:0000256" key="3">
    <source>
        <dbReference type="ARBA" id="ARBA00022723"/>
    </source>
</evidence>
<evidence type="ECO:0000256" key="5">
    <source>
        <dbReference type="ARBA" id="ARBA00023004"/>
    </source>
</evidence>
<sequence length="396" mass="44881">MASFNPTDPDFLENPYPLYAELRSDAPIFFYEPWDKWVLTRHEDISALLRDRRLGRVMENVKVRTNPEHAAFDDVQDGSLLELEPPDHTRIRTAVQDVFTPRHVRALEGKIAALCDRLAVSLAAKPERRGDLLTEFAEPIPVTVIAELLGVSVAERHRLVPWSGAIIGMFEPERTEEMEAAAVRAAREFAAYVRKLIQAKRRAPQDDLISRMVGLHDADPERLSEAEIVANAILFLDAGHEAVVNVVGNGMVALLSQPEVWRALKAHPEHLETAVEEALRFDTPLQFFERVVREDLSYKGFSWPKGTRLCLFYASGNRDEAVFRDPDTFDPTRSPNPHLSFGLGLHYCIGAPLARLELKHAFNALITHLPDLRLEVDVVYEPKNVFRYPKRVPVTF</sequence>
<keyword evidence="6 7" id="KW-0503">Monooxygenase</keyword>
<proteinExistence type="inferred from homology"/>
<comment type="similarity">
    <text evidence="1 7">Belongs to the cytochrome P450 family.</text>
</comment>
<dbReference type="CDD" id="cd20625">
    <property type="entry name" value="CYP164-like"/>
    <property type="match status" value="1"/>
</dbReference>
<dbReference type="GO" id="GO:0016705">
    <property type="term" value="F:oxidoreductase activity, acting on paired donors, with incorporation or reduction of molecular oxygen"/>
    <property type="evidence" value="ECO:0007669"/>
    <property type="project" value="InterPro"/>
</dbReference>
<dbReference type="FunFam" id="1.10.630.10:FF:000018">
    <property type="entry name" value="Cytochrome P450 monooxygenase"/>
    <property type="match status" value="1"/>
</dbReference>
<keyword evidence="5 7" id="KW-0408">Iron</keyword>
<evidence type="ECO:0000256" key="4">
    <source>
        <dbReference type="ARBA" id="ARBA00023002"/>
    </source>
</evidence>
<protein>
    <submittedName>
        <fullName evidence="8">Cytochrome P450 hydroxylase</fullName>
    </submittedName>
</protein>
<evidence type="ECO:0000313" key="8">
    <source>
        <dbReference type="EMBL" id="CAA9578439.1"/>
    </source>
</evidence>
<evidence type="ECO:0000256" key="1">
    <source>
        <dbReference type="ARBA" id="ARBA00010617"/>
    </source>
</evidence>